<evidence type="ECO:0000313" key="3">
    <source>
        <dbReference type="EMBL" id="MFD1717934.1"/>
    </source>
</evidence>
<gene>
    <name evidence="3" type="ORF">ACFSE6_08815</name>
</gene>
<comment type="caution">
    <text evidence="3">The sequence shown here is derived from an EMBL/GenBank/DDBJ whole genome shotgun (WGS) entry which is preliminary data.</text>
</comment>
<dbReference type="GO" id="GO:0004519">
    <property type="term" value="F:endonuclease activity"/>
    <property type="evidence" value="ECO:0007669"/>
    <property type="project" value="UniProtKB-KW"/>
</dbReference>
<dbReference type="RefSeq" id="WP_388005222.1">
    <property type="nucleotide sequence ID" value="NZ_JBHUEE010000004.1"/>
</dbReference>
<dbReference type="EMBL" id="JBHUEE010000004">
    <property type="protein sequence ID" value="MFD1717934.1"/>
    <property type="molecule type" value="Genomic_DNA"/>
</dbReference>
<evidence type="ECO:0000259" key="2">
    <source>
        <dbReference type="Pfam" id="PF03372"/>
    </source>
</evidence>
<dbReference type="InterPro" id="IPR005135">
    <property type="entry name" value="Endo/exonuclease/phosphatase"/>
</dbReference>
<feature type="domain" description="Endonuclease/exonuclease/phosphatase" evidence="2">
    <location>
        <begin position="5"/>
        <end position="302"/>
    </location>
</feature>
<keyword evidence="3" id="KW-0378">Hydrolase</keyword>
<feature type="compositionally biased region" description="Basic and acidic residues" evidence="1">
    <location>
        <begin position="292"/>
        <end position="303"/>
    </location>
</feature>
<dbReference type="PANTHER" id="PTHR42834">
    <property type="entry name" value="ENDONUCLEASE/EXONUCLEASE/PHOSPHATASE FAMILY PROTEIN (AFU_ORTHOLOGUE AFUA_3G09210)"/>
    <property type="match status" value="1"/>
</dbReference>
<protein>
    <submittedName>
        <fullName evidence="3">Endonuclease/exonuclease/phosphatase family protein</fullName>
    </submittedName>
</protein>
<feature type="region of interest" description="Disordered" evidence="1">
    <location>
        <begin position="275"/>
        <end position="303"/>
    </location>
</feature>
<sequence>MVTIGSWNLENLFRPGTESGPSGEEEYTAKLDTLAATIGEIDPDVLAVQEVGSPEALSDLVEQLDGAWHTEIAEPDDRGIRVATLSRMPADGVAQVVDFPPRIGPVTVDDAGATIDRLGRAGLHLTVTVGGRGIDLVTAHLKSKLLSYPGGRFSPRDEDERARYATYALHRRAAEAAAVRTYVTGLLGDDPDRAVIVAGDLNDEAEAATTQILLGPPGSEIGSGGFDRPDQGDAQRLWNLAPLIPEDERYTRIYRGRRELVDHILVSHSLLDALQEAGTGPGQPPSIADTPTARRDEPGSDHRPVVVRLAV</sequence>
<dbReference type="Pfam" id="PF03372">
    <property type="entry name" value="Exo_endo_phos"/>
    <property type="match status" value="1"/>
</dbReference>
<evidence type="ECO:0000313" key="4">
    <source>
        <dbReference type="Proteomes" id="UP001597277"/>
    </source>
</evidence>
<dbReference type="InterPro" id="IPR036691">
    <property type="entry name" value="Endo/exonu/phosph_ase_sf"/>
</dbReference>
<keyword evidence="3" id="KW-0540">Nuclease</keyword>
<keyword evidence="4" id="KW-1185">Reference proteome</keyword>
<keyword evidence="3" id="KW-0255">Endonuclease</keyword>
<dbReference type="SUPFAM" id="SSF56219">
    <property type="entry name" value="DNase I-like"/>
    <property type="match status" value="1"/>
</dbReference>
<accession>A0ABW4L436</accession>
<dbReference type="Proteomes" id="UP001597277">
    <property type="component" value="Unassembled WGS sequence"/>
</dbReference>
<proteinExistence type="predicted"/>
<evidence type="ECO:0000256" key="1">
    <source>
        <dbReference type="SAM" id="MobiDB-lite"/>
    </source>
</evidence>
<organism evidence="3 4">
    <name type="scientific">Georgenia deserti</name>
    <dbReference type="NCBI Taxonomy" id="2093781"/>
    <lineage>
        <taxon>Bacteria</taxon>
        <taxon>Bacillati</taxon>
        <taxon>Actinomycetota</taxon>
        <taxon>Actinomycetes</taxon>
        <taxon>Micrococcales</taxon>
        <taxon>Bogoriellaceae</taxon>
        <taxon>Georgenia</taxon>
    </lineage>
</organism>
<reference evidence="4" key="1">
    <citation type="journal article" date="2019" name="Int. J. Syst. Evol. Microbiol.">
        <title>The Global Catalogue of Microorganisms (GCM) 10K type strain sequencing project: providing services to taxonomists for standard genome sequencing and annotation.</title>
        <authorList>
            <consortium name="The Broad Institute Genomics Platform"/>
            <consortium name="The Broad Institute Genome Sequencing Center for Infectious Disease"/>
            <person name="Wu L."/>
            <person name="Ma J."/>
        </authorList>
    </citation>
    <scope>NUCLEOTIDE SEQUENCE [LARGE SCALE GENOMIC DNA]</scope>
    <source>
        <strain evidence="4">JCM 17130</strain>
    </source>
</reference>
<dbReference type="PANTHER" id="PTHR42834:SF1">
    <property type="entry name" value="ENDONUCLEASE_EXONUCLEASE_PHOSPHATASE FAMILY PROTEIN (AFU_ORTHOLOGUE AFUA_3G09210)"/>
    <property type="match status" value="1"/>
</dbReference>
<dbReference type="Gene3D" id="3.60.10.10">
    <property type="entry name" value="Endonuclease/exonuclease/phosphatase"/>
    <property type="match status" value="1"/>
</dbReference>
<name>A0ABW4L436_9MICO</name>